<proteinExistence type="predicted"/>
<feature type="non-terminal residue" evidence="4">
    <location>
        <position position="1"/>
    </location>
</feature>
<keyword evidence="5" id="KW-1185">Reference proteome</keyword>
<feature type="domain" description="Histidine-specific methyltransferase SAM-dependent" evidence="3">
    <location>
        <begin position="3"/>
        <end position="170"/>
    </location>
</feature>
<keyword evidence="1 4" id="KW-0489">Methyltransferase</keyword>
<dbReference type="InterPro" id="IPR019257">
    <property type="entry name" value="MeTrfase_dom"/>
</dbReference>
<protein>
    <submittedName>
        <fullName evidence="4">L-histidine N(Alpha)-methyltransferase</fullName>
    </submittedName>
</protein>
<dbReference type="OrthoDB" id="5289726at2"/>
<keyword evidence="2 4" id="KW-0808">Transferase</keyword>
<dbReference type="Pfam" id="PF10017">
    <property type="entry name" value="Methyltransf_33"/>
    <property type="match status" value="1"/>
</dbReference>
<gene>
    <name evidence="4" type="ORF">B1C78_04520</name>
</gene>
<organism evidence="4 5">
    <name type="scientific">Thioalkalivibrio denitrificans</name>
    <dbReference type="NCBI Taxonomy" id="108003"/>
    <lineage>
        <taxon>Bacteria</taxon>
        <taxon>Pseudomonadati</taxon>
        <taxon>Pseudomonadota</taxon>
        <taxon>Gammaproteobacteria</taxon>
        <taxon>Chromatiales</taxon>
        <taxon>Ectothiorhodospiraceae</taxon>
        <taxon>Thioalkalivibrio</taxon>
    </lineage>
</organism>
<dbReference type="EMBL" id="MVBK01000025">
    <property type="protein sequence ID" value="OOG26804.1"/>
    <property type="molecule type" value="Genomic_DNA"/>
</dbReference>
<evidence type="ECO:0000313" key="5">
    <source>
        <dbReference type="Proteomes" id="UP000189462"/>
    </source>
</evidence>
<evidence type="ECO:0000256" key="1">
    <source>
        <dbReference type="ARBA" id="ARBA00022603"/>
    </source>
</evidence>
<dbReference type="Gene3D" id="3.40.50.150">
    <property type="entry name" value="Vaccinia Virus protein VP39"/>
    <property type="match status" value="1"/>
</dbReference>
<accession>A0A1V3NP68</accession>
<dbReference type="AlphaFoldDB" id="A0A1V3NP68"/>
<dbReference type="PANTHER" id="PTHR43397">
    <property type="entry name" value="ERGOTHIONEINE BIOSYNTHESIS PROTEIN 1"/>
    <property type="match status" value="1"/>
</dbReference>
<dbReference type="Proteomes" id="UP000189462">
    <property type="component" value="Unassembled WGS sequence"/>
</dbReference>
<dbReference type="STRING" id="108003.B1C78_04520"/>
<name>A0A1V3NP68_9GAMM</name>
<dbReference type="InterPro" id="IPR051128">
    <property type="entry name" value="EgtD_Methyltrsf_superfamily"/>
</dbReference>
<evidence type="ECO:0000256" key="2">
    <source>
        <dbReference type="ARBA" id="ARBA00022679"/>
    </source>
</evidence>
<dbReference type="InterPro" id="IPR029063">
    <property type="entry name" value="SAM-dependent_MTases_sf"/>
</dbReference>
<dbReference type="GO" id="GO:0008168">
    <property type="term" value="F:methyltransferase activity"/>
    <property type="evidence" value="ECO:0007669"/>
    <property type="project" value="UniProtKB-KW"/>
</dbReference>
<dbReference type="PANTHER" id="PTHR43397:SF1">
    <property type="entry name" value="ERGOTHIONEINE BIOSYNTHESIS PROTEIN 1"/>
    <property type="match status" value="1"/>
</dbReference>
<reference evidence="4 5" key="1">
    <citation type="submission" date="2017-02" db="EMBL/GenBank/DDBJ databases">
        <title>Genomic diversity within the haloalkaliphilic genus Thioalkalivibrio.</title>
        <authorList>
            <person name="Ahn A.-C."/>
            <person name="Meier-Kolthoff J."/>
            <person name="Overmars L."/>
            <person name="Richter M."/>
            <person name="Woyke T."/>
            <person name="Sorokin D.Y."/>
            <person name="Muyzer G."/>
        </authorList>
    </citation>
    <scope>NUCLEOTIDE SEQUENCE [LARGE SCALE GENOMIC DNA]</scope>
    <source>
        <strain evidence="4 5">ALJD</strain>
    </source>
</reference>
<sequence>PPGRRLFAFLGSTIGNFEPAEAIAFMSDLAAVMDPGDSLLLGLDRVKAPDVLEAAYDDAEGVTAAFNLNLLSVLNRALDADFDPGAFAHRARYDVGRRRIEMHLVSRVEQSVRLGRMNERLDFSRGESILTEISRKFTPEDIDALLGAAGLEPIACYEPDNGYFSLVHARPVTGLS</sequence>
<evidence type="ECO:0000313" key="4">
    <source>
        <dbReference type="EMBL" id="OOG26804.1"/>
    </source>
</evidence>
<evidence type="ECO:0000259" key="3">
    <source>
        <dbReference type="Pfam" id="PF10017"/>
    </source>
</evidence>
<comment type="caution">
    <text evidence="4">The sequence shown here is derived from an EMBL/GenBank/DDBJ whole genome shotgun (WGS) entry which is preliminary data.</text>
</comment>
<dbReference type="RefSeq" id="WP_139349806.1">
    <property type="nucleotide sequence ID" value="NZ_MVBK01000025.1"/>
</dbReference>
<dbReference type="GO" id="GO:0032259">
    <property type="term" value="P:methylation"/>
    <property type="evidence" value="ECO:0007669"/>
    <property type="project" value="UniProtKB-KW"/>
</dbReference>